<proteinExistence type="predicted"/>
<name>A0A6C0L8A2_9ZZZZ</name>
<accession>A0A6C0L8A2</accession>
<dbReference type="AlphaFoldDB" id="A0A6C0L8A2"/>
<feature type="coiled-coil region" evidence="1">
    <location>
        <begin position="141"/>
        <end position="168"/>
    </location>
</feature>
<keyword evidence="1" id="KW-0175">Coiled coil</keyword>
<evidence type="ECO:0000313" key="2">
    <source>
        <dbReference type="EMBL" id="QHU26365.1"/>
    </source>
</evidence>
<sequence length="173" mass="20575">MSLFFLSRQLVDSTAKMNEQYRAYKEKYDTPTWKNYMATTHYVAKLKNLLEKIEEATIDEQKAKWWLDFGVYGEHYRQVLEFSHPEDTHGLACLRHEQAISKAHNQYLASCKRLTDLEGSILEVIPESERKSIISAELDRYIERERKLRTLERELKVAEDRCNEVVEKIRQTM</sequence>
<evidence type="ECO:0000256" key="1">
    <source>
        <dbReference type="SAM" id="Coils"/>
    </source>
</evidence>
<organism evidence="2">
    <name type="scientific">viral metagenome</name>
    <dbReference type="NCBI Taxonomy" id="1070528"/>
    <lineage>
        <taxon>unclassified sequences</taxon>
        <taxon>metagenomes</taxon>
        <taxon>organismal metagenomes</taxon>
    </lineage>
</organism>
<protein>
    <submittedName>
        <fullName evidence="2">Uncharacterized protein</fullName>
    </submittedName>
</protein>
<dbReference type="EMBL" id="MN740439">
    <property type="protein sequence ID" value="QHU26365.1"/>
    <property type="molecule type" value="Genomic_DNA"/>
</dbReference>
<reference evidence="2" key="1">
    <citation type="journal article" date="2020" name="Nature">
        <title>Giant virus diversity and host interactions through global metagenomics.</title>
        <authorList>
            <person name="Schulz F."/>
            <person name="Roux S."/>
            <person name="Paez-Espino D."/>
            <person name="Jungbluth S."/>
            <person name="Walsh D.A."/>
            <person name="Denef V.J."/>
            <person name="McMahon K.D."/>
            <person name="Konstantinidis K.T."/>
            <person name="Eloe-Fadrosh E.A."/>
            <person name="Kyrpides N.C."/>
            <person name="Woyke T."/>
        </authorList>
    </citation>
    <scope>NUCLEOTIDE SEQUENCE</scope>
    <source>
        <strain evidence="2">GVMAG-M-3300027759-16</strain>
    </source>
</reference>